<dbReference type="EMBL" id="BAAAJK010000007">
    <property type="protein sequence ID" value="GAA1386773.1"/>
    <property type="molecule type" value="Genomic_DNA"/>
</dbReference>
<evidence type="ECO:0000256" key="1">
    <source>
        <dbReference type="ARBA" id="ARBA00004651"/>
    </source>
</evidence>
<feature type="transmembrane region" description="Helical" evidence="8">
    <location>
        <begin position="131"/>
        <end position="149"/>
    </location>
</feature>
<dbReference type="Proteomes" id="UP001501414">
    <property type="component" value="Unassembled WGS sequence"/>
</dbReference>
<protein>
    <submittedName>
        <fullName evidence="9">Iron chelate uptake ABC transporter family permease subunit</fullName>
    </submittedName>
</protein>
<feature type="transmembrane region" description="Helical" evidence="8">
    <location>
        <begin position="75"/>
        <end position="94"/>
    </location>
</feature>
<dbReference type="PANTHER" id="PTHR30472">
    <property type="entry name" value="FERRIC ENTEROBACTIN TRANSPORT SYSTEM PERMEASE PROTEIN"/>
    <property type="match status" value="1"/>
</dbReference>
<dbReference type="InterPro" id="IPR037294">
    <property type="entry name" value="ABC_BtuC-like"/>
</dbReference>
<feature type="transmembrane region" description="Helical" evidence="8">
    <location>
        <begin position="252"/>
        <end position="278"/>
    </location>
</feature>
<gene>
    <name evidence="9" type="ORF">GCM10009613_21290</name>
</gene>
<sequence>MSVAAPVRPPTGVRVRAAAPWALPAAVLLVAVAVVASLKVGARPLAWAELHAGLLHFSGTQSDIVVRHIRLPRTIAGLLAGTCLGLAGAVAQGVTRNPLAGPGTLGVNAGAAGAMIAVIALTGVGSLSGYVWFGFLGGAIAAAAVYAIGGSGRDGATPVKLALAGAAVSALIMAMTSAFVLLDRDLFARYRYWVIGSLARADLVTVGQAVPFAVAGVLLAVVLVRRLDAVALGDDTARSLGARPGVTRVTGLVAVVVLAGTATAVAGPVAFVGLVAPHAARLLVGTAHRWVLPLSALLCAAVVLLADVAGRVVLAPEEVQIGVTAALLGGPVFLYLVRTRKVATL</sequence>
<evidence type="ECO:0000256" key="8">
    <source>
        <dbReference type="SAM" id="Phobius"/>
    </source>
</evidence>
<dbReference type="Gene3D" id="1.10.3470.10">
    <property type="entry name" value="ABC transporter involved in vitamin B12 uptake, BtuC"/>
    <property type="match status" value="1"/>
</dbReference>
<keyword evidence="5 8" id="KW-0812">Transmembrane</keyword>
<evidence type="ECO:0000256" key="7">
    <source>
        <dbReference type="ARBA" id="ARBA00023136"/>
    </source>
</evidence>
<evidence type="ECO:0000256" key="6">
    <source>
        <dbReference type="ARBA" id="ARBA00022989"/>
    </source>
</evidence>
<dbReference type="InterPro" id="IPR000522">
    <property type="entry name" value="ABC_transptr_permease_BtuC"/>
</dbReference>
<keyword evidence="10" id="KW-1185">Reference proteome</keyword>
<dbReference type="Pfam" id="PF01032">
    <property type="entry name" value="FecCD"/>
    <property type="match status" value="1"/>
</dbReference>
<proteinExistence type="inferred from homology"/>
<dbReference type="RefSeq" id="WP_344020997.1">
    <property type="nucleotide sequence ID" value="NZ_BAAAJK010000007.1"/>
</dbReference>
<keyword evidence="3" id="KW-0813">Transport</keyword>
<comment type="similarity">
    <text evidence="2">Belongs to the binding-protein-dependent transport system permease family. FecCD subfamily.</text>
</comment>
<evidence type="ECO:0000313" key="10">
    <source>
        <dbReference type="Proteomes" id="UP001501414"/>
    </source>
</evidence>
<evidence type="ECO:0000313" key="9">
    <source>
        <dbReference type="EMBL" id="GAA1386773.1"/>
    </source>
</evidence>
<dbReference type="SUPFAM" id="SSF81345">
    <property type="entry name" value="ABC transporter involved in vitamin B12 uptake, BtuC"/>
    <property type="match status" value="1"/>
</dbReference>
<keyword evidence="6 8" id="KW-1133">Transmembrane helix</keyword>
<dbReference type="PANTHER" id="PTHR30472:SF1">
    <property type="entry name" value="FE(3+) DICITRATE TRANSPORT SYSTEM PERMEASE PROTEIN FECC-RELATED"/>
    <property type="match status" value="1"/>
</dbReference>
<comment type="subcellular location">
    <subcellularLocation>
        <location evidence="1">Cell membrane</location>
        <topology evidence="1">Multi-pass membrane protein</topology>
    </subcellularLocation>
</comment>
<dbReference type="CDD" id="cd06550">
    <property type="entry name" value="TM_ABC_iron-siderophores_like"/>
    <property type="match status" value="1"/>
</dbReference>
<feature type="transmembrane region" description="Helical" evidence="8">
    <location>
        <begin position="290"/>
        <end position="313"/>
    </location>
</feature>
<accession>A0ABP4IHQ3</accession>
<feature type="transmembrane region" description="Helical" evidence="8">
    <location>
        <begin position="161"/>
        <end position="182"/>
    </location>
</feature>
<organism evidence="9 10">
    <name type="scientific">Pseudonocardia kongjuensis</name>
    <dbReference type="NCBI Taxonomy" id="102227"/>
    <lineage>
        <taxon>Bacteria</taxon>
        <taxon>Bacillati</taxon>
        <taxon>Actinomycetota</taxon>
        <taxon>Actinomycetes</taxon>
        <taxon>Pseudonocardiales</taxon>
        <taxon>Pseudonocardiaceae</taxon>
        <taxon>Pseudonocardia</taxon>
    </lineage>
</organism>
<keyword evidence="7 8" id="KW-0472">Membrane</keyword>
<evidence type="ECO:0000256" key="3">
    <source>
        <dbReference type="ARBA" id="ARBA00022448"/>
    </source>
</evidence>
<evidence type="ECO:0000256" key="2">
    <source>
        <dbReference type="ARBA" id="ARBA00007935"/>
    </source>
</evidence>
<comment type="caution">
    <text evidence="9">The sequence shown here is derived from an EMBL/GenBank/DDBJ whole genome shotgun (WGS) entry which is preliminary data.</text>
</comment>
<feature type="transmembrane region" description="Helical" evidence="8">
    <location>
        <begin position="319"/>
        <end position="337"/>
    </location>
</feature>
<keyword evidence="4" id="KW-1003">Cell membrane</keyword>
<feature type="transmembrane region" description="Helical" evidence="8">
    <location>
        <begin position="203"/>
        <end position="224"/>
    </location>
</feature>
<reference evidence="10" key="1">
    <citation type="journal article" date="2019" name="Int. J. Syst. Evol. Microbiol.">
        <title>The Global Catalogue of Microorganisms (GCM) 10K type strain sequencing project: providing services to taxonomists for standard genome sequencing and annotation.</title>
        <authorList>
            <consortium name="The Broad Institute Genomics Platform"/>
            <consortium name="The Broad Institute Genome Sequencing Center for Infectious Disease"/>
            <person name="Wu L."/>
            <person name="Ma J."/>
        </authorList>
    </citation>
    <scope>NUCLEOTIDE SEQUENCE [LARGE SCALE GENOMIC DNA]</scope>
    <source>
        <strain evidence="10">JCM 11896</strain>
    </source>
</reference>
<evidence type="ECO:0000256" key="4">
    <source>
        <dbReference type="ARBA" id="ARBA00022475"/>
    </source>
</evidence>
<feature type="transmembrane region" description="Helical" evidence="8">
    <location>
        <begin position="106"/>
        <end position="124"/>
    </location>
</feature>
<evidence type="ECO:0000256" key="5">
    <source>
        <dbReference type="ARBA" id="ARBA00022692"/>
    </source>
</evidence>
<feature type="transmembrane region" description="Helical" evidence="8">
    <location>
        <begin position="18"/>
        <end position="38"/>
    </location>
</feature>
<name>A0ABP4IHQ3_9PSEU</name>